<comment type="subcellular location">
    <subcellularLocation>
        <location evidence="3">Endomembrane system</location>
    </subcellularLocation>
    <subcellularLocation>
        <location evidence="2">Membrane</location>
        <topology evidence="2">Multi-pass membrane protein</topology>
    </subcellularLocation>
</comment>
<organism evidence="18 19">
    <name type="scientific">Marinoscillum luteum</name>
    <dbReference type="NCBI Taxonomy" id="861051"/>
    <lineage>
        <taxon>Bacteria</taxon>
        <taxon>Pseudomonadati</taxon>
        <taxon>Bacteroidota</taxon>
        <taxon>Cytophagia</taxon>
        <taxon>Cytophagales</taxon>
        <taxon>Reichenbachiellaceae</taxon>
        <taxon>Marinoscillum</taxon>
    </lineage>
</organism>
<name>A0ABW7NC29_9BACT</name>
<accession>A0ABW7NC29</accession>
<dbReference type="Pfam" id="PF01066">
    <property type="entry name" value="CDP-OH_P_transf"/>
    <property type="match status" value="1"/>
</dbReference>
<sequence>MKKHIPNFITCLNLVTGALGCITILQGDFHLAIYFVIVSGLFDFMDGFAARILGVQSAIGKELDSLADMISFGLLPALYMVMLIRDQEPTNEYLAFSGLLIVVFSAIRLARFNIDDRQTDHFIGLPTPANTVLITSLTFLPAAFQLSILGLLIFTVVSSLLLVANLPLIALKFKGVSWAANKWKYLLMMVVIGLLAALQDAALPLIIPVYLIISIVGNLSTRSSV</sequence>
<feature type="transmembrane region" description="Helical" evidence="17">
    <location>
        <begin position="31"/>
        <end position="54"/>
    </location>
</feature>
<evidence type="ECO:0000256" key="13">
    <source>
        <dbReference type="ARBA" id="ARBA00023209"/>
    </source>
</evidence>
<keyword evidence="11" id="KW-0443">Lipid metabolism</keyword>
<evidence type="ECO:0000256" key="11">
    <source>
        <dbReference type="ARBA" id="ARBA00023098"/>
    </source>
</evidence>
<comment type="catalytic activity">
    <reaction evidence="1">
        <text>a CDP-1,2-diacyl-sn-glycerol + L-serine = a 1,2-diacyl-sn-glycero-3-phospho-L-serine + CMP + H(+)</text>
        <dbReference type="Rhea" id="RHEA:16913"/>
        <dbReference type="ChEBI" id="CHEBI:15378"/>
        <dbReference type="ChEBI" id="CHEBI:33384"/>
        <dbReference type="ChEBI" id="CHEBI:57262"/>
        <dbReference type="ChEBI" id="CHEBI:58332"/>
        <dbReference type="ChEBI" id="CHEBI:60377"/>
        <dbReference type="EC" id="2.7.8.8"/>
    </reaction>
</comment>
<keyword evidence="8 16" id="KW-0808">Transferase</keyword>
<feature type="transmembrane region" description="Helical" evidence="17">
    <location>
        <begin position="185"/>
        <end position="213"/>
    </location>
</feature>
<dbReference type="Gene3D" id="1.20.120.1760">
    <property type="match status" value="1"/>
</dbReference>
<comment type="caution">
    <text evidence="18">The sequence shown here is derived from an EMBL/GenBank/DDBJ whole genome shotgun (WGS) entry which is preliminary data.</text>
</comment>
<proteinExistence type="inferred from homology"/>
<evidence type="ECO:0000256" key="10">
    <source>
        <dbReference type="ARBA" id="ARBA00022989"/>
    </source>
</evidence>
<evidence type="ECO:0000256" key="16">
    <source>
        <dbReference type="RuleBase" id="RU003750"/>
    </source>
</evidence>
<evidence type="ECO:0000256" key="1">
    <source>
        <dbReference type="ARBA" id="ARBA00000287"/>
    </source>
</evidence>
<evidence type="ECO:0000256" key="4">
    <source>
        <dbReference type="ARBA" id="ARBA00010441"/>
    </source>
</evidence>
<evidence type="ECO:0000256" key="9">
    <source>
        <dbReference type="ARBA" id="ARBA00022692"/>
    </source>
</evidence>
<evidence type="ECO:0000256" key="15">
    <source>
        <dbReference type="ARBA" id="ARBA00032361"/>
    </source>
</evidence>
<dbReference type="InterPro" id="IPR048254">
    <property type="entry name" value="CDP_ALCOHOL_P_TRANSF_CS"/>
</dbReference>
<dbReference type="EMBL" id="JBIPKE010000019">
    <property type="protein sequence ID" value="MFH6985080.1"/>
    <property type="molecule type" value="Genomic_DNA"/>
</dbReference>
<evidence type="ECO:0000256" key="3">
    <source>
        <dbReference type="ARBA" id="ARBA00004308"/>
    </source>
</evidence>
<comment type="similarity">
    <text evidence="4 16">Belongs to the CDP-alcohol phosphatidyltransferase class-I family.</text>
</comment>
<dbReference type="RefSeq" id="WP_395418541.1">
    <property type="nucleotide sequence ID" value="NZ_JBIPKE010000019.1"/>
</dbReference>
<keyword evidence="10 17" id="KW-1133">Transmembrane helix</keyword>
<dbReference type="EC" id="2.7.8.8" evidence="5"/>
<dbReference type="NCBIfam" id="TIGR00473">
    <property type="entry name" value="pssA"/>
    <property type="match status" value="1"/>
</dbReference>
<dbReference type="InterPro" id="IPR043130">
    <property type="entry name" value="CDP-OH_PTrfase_TM_dom"/>
</dbReference>
<keyword evidence="7" id="KW-0444">Lipid biosynthesis</keyword>
<keyword evidence="12 17" id="KW-0472">Membrane</keyword>
<gene>
    <name evidence="18" type="primary">pssA</name>
    <name evidence="18" type="ORF">ACHKAR_16615</name>
</gene>
<feature type="transmembrane region" description="Helical" evidence="17">
    <location>
        <begin position="66"/>
        <end position="84"/>
    </location>
</feature>
<dbReference type="PROSITE" id="PS00379">
    <property type="entry name" value="CDP_ALCOHOL_P_TRANSF"/>
    <property type="match status" value="1"/>
</dbReference>
<evidence type="ECO:0000313" key="19">
    <source>
        <dbReference type="Proteomes" id="UP001610063"/>
    </source>
</evidence>
<feature type="transmembrane region" description="Helical" evidence="17">
    <location>
        <begin position="7"/>
        <end position="25"/>
    </location>
</feature>
<evidence type="ECO:0000256" key="17">
    <source>
        <dbReference type="SAM" id="Phobius"/>
    </source>
</evidence>
<evidence type="ECO:0000256" key="6">
    <source>
        <dbReference type="ARBA" id="ARBA00017171"/>
    </source>
</evidence>
<evidence type="ECO:0000256" key="12">
    <source>
        <dbReference type="ARBA" id="ARBA00023136"/>
    </source>
</evidence>
<feature type="transmembrane region" description="Helical" evidence="17">
    <location>
        <begin position="122"/>
        <end position="142"/>
    </location>
</feature>
<evidence type="ECO:0000256" key="8">
    <source>
        <dbReference type="ARBA" id="ARBA00022679"/>
    </source>
</evidence>
<dbReference type="InterPro" id="IPR004533">
    <property type="entry name" value="CDP-diaglyc--ser_O-PTrfase"/>
</dbReference>
<dbReference type="GO" id="GO:0003882">
    <property type="term" value="F:CDP-diacylglycerol-serine O-phosphatidyltransferase activity"/>
    <property type="evidence" value="ECO:0007669"/>
    <property type="project" value="UniProtKB-EC"/>
</dbReference>
<dbReference type="Proteomes" id="UP001610063">
    <property type="component" value="Unassembled WGS sequence"/>
</dbReference>
<dbReference type="PROSITE" id="PS51257">
    <property type="entry name" value="PROKAR_LIPOPROTEIN"/>
    <property type="match status" value="1"/>
</dbReference>
<evidence type="ECO:0000256" key="2">
    <source>
        <dbReference type="ARBA" id="ARBA00004141"/>
    </source>
</evidence>
<evidence type="ECO:0000256" key="7">
    <source>
        <dbReference type="ARBA" id="ARBA00022516"/>
    </source>
</evidence>
<feature type="transmembrane region" description="Helical" evidence="17">
    <location>
        <begin position="148"/>
        <end position="173"/>
    </location>
</feature>
<keyword evidence="19" id="KW-1185">Reference proteome</keyword>
<dbReference type="InterPro" id="IPR000462">
    <property type="entry name" value="CDP-OH_P_trans"/>
</dbReference>
<keyword evidence="14" id="KW-1208">Phospholipid metabolism</keyword>
<keyword evidence="9 17" id="KW-0812">Transmembrane</keyword>
<feature type="transmembrane region" description="Helical" evidence="17">
    <location>
        <begin position="90"/>
        <end position="110"/>
    </location>
</feature>
<evidence type="ECO:0000313" key="18">
    <source>
        <dbReference type="EMBL" id="MFH6985080.1"/>
    </source>
</evidence>
<reference evidence="18 19" key="1">
    <citation type="journal article" date="2013" name="Int. J. Syst. Evol. Microbiol.">
        <title>Marinoscillum luteum sp. nov., isolated from marine sediment.</title>
        <authorList>
            <person name="Cha I.T."/>
            <person name="Park S.J."/>
            <person name="Kim S.J."/>
            <person name="Kim J.G."/>
            <person name="Jung M.Y."/>
            <person name="Shin K.S."/>
            <person name="Kwon K.K."/>
            <person name="Yang S.H."/>
            <person name="Seo Y.S."/>
            <person name="Rhee S.K."/>
        </authorList>
    </citation>
    <scope>NUCLEOTIDE SEQUENCE [LARGE SCALE GENOMIC DNA]</scope>
    <source>
        <strain evidence="18 19">KCTC 23939</strain>
    </source>
</reference>
<protein>
    <recommendedName>
        <fullName evidence="6">CDP-diacylglycerol--serine O-phosphatidyltransferase</fullName>
        <ecNumber evidence="5">2.7.8.8</ecNumber>
    </recommendedName>
    <alternativeName>
        <fullName evidence="15">Phosphatidylserine synthase</fullName>
    </alternativeName>
</protein>
<keyword evidence="13" id="KW-0594">Phospholipid biosynthesis</keyword>
<evidence type="ECO:0000256" key="5">
    <source>
        <dbReference type="ARBA" id="ARBA00013174"/>
    </source>
</evidence>
<evidence type="ECO:0000256" key="14">
    <source>
        <dbReference type="ARBA" id="ARBA00023264"/>
    </source>
</evidence>